<accession>A0A814X8R8</accession>
<evidence type="ECO:0000313" key="4">
    <source>
        <dbReference type="Proteomes" id="UP000663854"/>
    </source>
</evidence>
<evidence type="ECO:0000313" key="5">
    <source>
        <dbReference type="Proteomes" id="UP000663870"/>
    </source>
</evidence>
<gene>
    <name evidence="3" type="ORF">JXQ802_LOCUS39853</name>
    <name evidence="2" type="ORF">PYM288_LOCUS25468</name>
</gene>
<feature type="compositionally biased region" description="Polar residues" evidence="1">
    <location>
        <begin position="132"/>
        <end position="157"/>
    </location>
</feature>
<feature type="region of interest" description="Disordered" evidence="1">
    <location>
        <begin position="120"/>
        <end position="157"/>
    </location>
</feature>
<dbReference type="EMBL" id="CAJNOL010002343">
    <property type="protein sequence ID" value="CAF1490809.1"/>
    <property type="molecule type" value="Genomic_DNA"/>
</dbReference>
<evidence type="ECO:0000313" key="2">
    <source>
        <dbReference type="EMBL" id="CAF1212831.1"/>
    </source>
</evidence>
<dbReference type="Gene3D" id="1.20.5.340">
    <property type="match status" value="1"/>
</dbReference>
<sequence>QRRFKADLAAQENNLEMDIKDLNDSRVVQQSNAQVAAANTDNETDNVNRITYDEFGVLVRRIDRMESSIGSIVSKIENVLTKLELLEKGKMKRREALTRILNNVSEDDKLSKEMKHERLEKMIRDELEETNPARQTSNQSVIQRTKPSSTHGSGHSQ</sequence>
<dbReference type="Proteomes" id="UP000663854">
    <property type="component" value="Unassembled WGS sequence"/>
</dbReference>
<dbReference type="AlphaFoldDB" id="A0A814X8R8"/>
<evidence type="ECO:0000313" key="3">
    <source>
        <dbReference type="EMBL" id="CAF1490809.1"/>
    </source>
</evidence>
<organism evidence="2 4">
    <name type="scientific">Rotaria sordida</name>
    <dbReference type="NCBI Taxonomy" id="392033"/>
    <lineage>
        <taxon>Eukaryota</taxon>
        <taxon>Metazoa</taxon>
        <taxon>Spiralia</taxon>
        <taxon>Gnathifera</taxon>
        <taxon>Rotifera</taxon>
        <taxon>Eurotatoria</taxon>
        <taxon>Bdelloidea</taxon>
        <taxon>Philodinida</taxon>
        <taxon>Philodinidae</taxon>
        <taxon>Rotaria</taxon>
    </lineage>
</organism>
<evidence type="ECO:0000256" key="1">
    <source>
        <dbReference type="SAM" id="MobiDB-lite"/>
    </source>
</evidence>
<keyword evidence="5" id="KW-1185">Reference proteome</keyword>
<reference evidence="2" key="1">
    <citation type="submission" date="2021-02" db="EMBL/GenBank/DDBJ databases">
        <authorList>
            <person name="Nowell W R."/>
        </authorList>
    </citation>
    <scope>NUCLEOTIDE SEQUENCE</scope>
</reference>
<name>A0A814X8R8_9BILA</name>
<dbReference type="FunFam" id="1.20.5.340:FF:000020">
    <property type="entry name" value="polycystin-2 isoform X1"/>
    <property type="match status" value="1"/>
</dbReference>
<protein>
    <submittedName>
        <fullName evidence="2">Uncharacterized protein</fullName>
    </submittedName>
</protein>
<proteinExistence type="predicted"/>
<dbReference type="Proteomes" id="UP000663870">
    <property type="component" value="Unassembled WGS sequence"/>
</dbReference>
<dbReference type="EMBL" id="CAJNOH010001395">
    <property type="protein sequence ID" value="CAF1212831.1"/>
    <property type="molecule type" value="Genomic_DNA"/>
</dbReference>
<feature type="non-terminal residue" evidence="2">
    <location>
        <position position="157"/>
    </location>
</feature>
<comment type="caution">
    <text evidence="2">The sequence shown here is derived from an EMBL/GenBank/DDBJ whole genome shotgun (WGS) entry which is preliminary data.</text>
</comment>